<keyword evidence="3" id="KW-1185">Reference proteome</keyword>
<organism evidence="2 3">
    <name type="scientific">Gryllotalpicola daejeonensis</name>
    <dbReference type="NCBI Taxonomy" id="993087"/>
    <lineage>
        <taxon>Bacteria</taxon>
        <taxon>Bacillati</taxon>
        <taxon>Actinomycetota</taxon>
        <taxon>Actinomycetes</taxon>
        <taxon>Micrococcales</taxon>
        <taxon>Microbacteriaceae</taxon>
        <taxon>Gryllotalpicola</taxon>
    </lineage>
</organism>
<evidence type="ECO:0000313" key="3">
    <source>
        <dbReference type="Proteomes" id="UP001415169"/>
    </source>
</evidence>
<evidence type="ECO:0000256" key="1">
    <source>
        <dbReference type="SAM" id="MobiDB-lite"/>
    </source>
</evidence>
<feature type="compositionally biased region" description="Basic and acidic residues" evidence="1">
    <location>
        <begin position="10"/>
        <end position="21"/>
    </location>
</feature>
<comment type="caution">
    <text evidence="2">The sequence shown here is derived from an EMBL/GenBank/DDBJ whole genome shotgun (WGS) entry which is preliminary data.</text>
</comment>
<evidence type="ECO:0008006" key="4">
    <source>
        <dbReference type="Google" id="ProtNLM"/>
    </source>
</evidence>
<reference evidence="2" key="1">
    <citation type="journal article" date="2014" name="Int. J. Syst. Evol. Microbiol.">
        <title>Complete genome of a new Firmicutes species belonging to the dominant human colonic microbiota ('Ruminococcus bicirculans') reveals two chromosomes and a selective capacity to utilize plant glucans.</title>
        <authorList>
            <consortium name="NISC Comparative Sequencing Program"/>
            <person name="Wegmann U."/>
            <person name="Louis P."/>
            <person name="Goesmann A."/>
            <person name="Henrissat B."/>
            <person name="Duncan S.H."/>
            <person name="Flint H.J."/>
        </authorList>
    </citation>
    <scope>NUCLEOTIDE SEQUENCE</scope>
    <source>
        <strain evidence="2">JCM 17590</strain>
    </source>
</reference>
<protein>
    <recommendedName>
        <fullName evidence="4">Regulatory protein RecX</fullName>
    </recommendedName>
</protein>
<reference evidence="2" key="2">
    <citation type="submission" date="2023-12" db="EMBL/GenBank/DDBJ databases">
        <authorList>
            <person name="Sun Q."/>
            <person name="Inoue M."/>
        </authorList>
    </citation>
    <scope>NUCLEOTIDE SEQUENCE</scope>
    <source>
        <strain evidence="2">JCM 17590</strain>
    </source>
</reference>
<dbReference type="EMBL" id="BAABBV010000001">
    <property type="protein sequence ID" value="GAA4158867.1"/>
    <property type="molecule type" value="Genomic_DNA"/>
</dbReference>
<evidence type="ECO:0000313" key="2">
    <source>
        <dbReference type="EMBL" id="GAA4158867.1"/>
    </source>
</evidence>
<accession>A0ABP7ZIF9</accession>
<name>A0ABP7ZIF9_9MICO</name>
<dbReference type="Proteomes" id="UP001415169">
    <property type="component" value="Unassembled WGS sequence"/>
</dbReference>
<gene>
    <name evidence="2" type="ORF">GCM10022286_12420</name>
</gene>
<sequence length="184" mass="20895">MGPGEEMDVNEAREGFERRHADRETSNQIVLERLRAAGYEADLDEWLTLKEPLTEAETAVVLELMHDQALFGYSRNYLARGLERATKTVSFDELIELYLGTDDPSVEEGLASAIEVRAKKIDYPKLVALVTGEHAGRYASAFFLRKVRRYGGEEGRKILKSLVDDPEYGWTAHHLLTGRERKPQ</sequence>
<proteinExistence type="predicted"/>
<feature type="region of interest" description="Disordered" evidence="1">
    <location>
        <begin position="1"/>
        <end position="21"/>
    </location>
</feature>